<dbReference type="Pfam" id="PF26622">
    <property type="entry name" value="DUF8199"/>
    <property type="match status" value="1"/>
</dbReference>
<proteinExistence type="predicted"/>
<dbReference type="OrthoDB" id="676308at2"/>
<dbReference type="STRING" id="104663.SAMN04488121_102285"/>
<dbReference type="EMBL" id="FNBN01000002">
    <property type="protein sequence ID" value="SDF56526.1"/>
    <property type="molecule type" value="Genomic_DNA"/>
</dbReference>
<dbReference type="InterPro" id="IPR058512">
    <property type="entry name" value="DUF8199"/>
</dbReference>
<organism evidence="2 3">
    <name type="scientific">Chitinophaga filiformis</name>
    <name type="common">Myxococcus filiformis</name>
    <name type="synonym">Flexibacter filiformis</name>
    <dbReference type="NCBI Taxonomy" id="104663"/>
    <lineage>
        <taxon>Bacteria</taxon>
        <taxon>Pseudomonadati</taxon>
        <taxon>Bacteroidota</taxon>
        <taxon>Chitinophagia</taxon>
        <taxon>Chitinophagales</taxon>
        <taxon>Chitinophagaceae</taxon>
        <taxon>Chitinophaga</taxon>
    </lineage>
</organism>
<feature type="chain" id="PRO_5011512056" evidence="1">
    <location>
        <begin position="20"/>
        <end position="132"/>
    </location>
</feature>
<protein>
    <submittedName>
        <fullName evidence="2">Uncharacterized protein</fullName>
    </submittedName>
</protein>
<dbReference type="NCBIfam" id="NF047658">
    <property type="entry name" value="HYC_CC_PP"/>
    <property type="match status" value="1"/>
</dbReference>
<keyword evidence="1" id="KW-0732">Signal</keyword>
<dbReference type="Proteomes" id="UP000199045">
    <property type="component" value="Unassembled WGS sequence"/>
</dbReference>
<accession>A0A1G7M4G3</accession>
<dbReference type="RefSeq" id="WP_089830522.1">
    <property type="nucleotide sequence ID" value="NZ_FNBN01000002.1"/>
</dbReference>
<feature type="signal peptide" evidence="1">
    <location>
        <begin position="1"/>
        <end position="19"/>
    </location>
</feature>
<dbReference type="InterPro" id="IPR058060">
    <property type="entry name" value="HYC_CC_PP"/>
</dbReference>
<evidence type="ECO:0000313" key="3">
    <source>
        <dbReference type="Proteomes" id="UP000199045"/>
    </source>
</evidence>
<gene>
    <name evidence="2" type="ORF">SAMN04488121_102285</name>
</gene>
<sequence>MKKLLTLILAILYMVSATGATFHMHYCMGKLVEVKLWHKEGQKCSKCGAEPKSACAKKCCKDEHKTIKLEKDQKATENILPFIQLPAIFLPVTYFEQPEMYAASLLEEFPVCNAPPRSSKVHTHILNCTFRI</sequence>
<dbReference type="AlphaFoldDB" id="A0A1G7M4G3"/>
<name>A0A1G7M4G3_CHIFI</name>
<evidence type="ECO:0000313" key="2">
    <source>
        <dbReference type="EMBL" id="SDF56526.1"/>
    </source>
</evidence>
<reference evidence="2 3" key="1">
    <citation type="submission" date="2016-10" db="EMBL/GenBank/DDBJ databases">
        <authorList>
            <person name="de Groot N.N."/>
        </authorList>
    </citation>
    <scope>NUCLEOTIDE SEQUENCE [LARGE SCALE GENOMIC DNA]</scope>
    <source>
        <strain evidence="2 3">DSM 527</strain>
    </source>
</reference>
<evidence type="ECO:0000256" key="1">
    <source>
        <dbReference type="SAM" id="SignalP"/>
    </source>
</evidence>